<name>A0AA44HZB1_YERMO</name>
<protein>
    <submittedName>
        <fullName evidence="1">Uncharacterized protein</fullName>
    </submittedName>
</protein>
<accession>A0AA44HZB1</accession>
<evidence type="ECO:0000313" key="2">
    <source>
        <dbReference type="Proteomes" id="UP000712947"/>
    </source>
</evidence>
<proteinExistence type="predicted"/>
<gene>
    <name evidence="1" type="ORF">HB991_06360</name>
</gene>
<sequence length="185" mass="21091">MSISIEMTKQILLERQRLVIAPKSMQQASGVGIARFIVSCGSGASSVLERAKEVLLIVNHHSLGEWPSLEKWKALLPSQFIDSCSPELTTQEKAEHQKSWQQLTYNEKVKNAAQEEKWTLSSWLSWLEPTEREWFWWNAVLFDEPLNDSHFVVEVTPLDSPFMSGALKWLFKACGAVDIISEDDL</sequence>
<reference evidence="1" key="1">
    <citation type="submission" date="2020-03" db="EMBL/GenBank/DDBJ databases">
        <authorList>
            <person name="Kislichkina A."/>
            <person name="Dentovskaya S."/>
            <person name="Shaikhutdinov R."/>
            <person name="Ivanov S."/>
            <person name="Sizova A."/>
            <person name="Solomentsev V."/>
            <person name="Bogun A."/>
        </authorList>
    </citation>
    <scope>NUCLEOTIDE SEQUENCE</scope>
    <source>
        <strain evidence="1">SCPM-O-B-7610</strain>
    </source>
</reference>
<dbReference type="EMBL" id="JAASAI010000004">
    <property type="protein sequence ID" value="NIL22137.1"/>
    <property type="molecule type" value="Genomic_DNA"/>
</dbReference>
<dbReference type="RefSeq" id="WP_050536724.1">
    <property type="nucleotide sequence ID" value="NZ_CABHYE010000030.1"/>
</dbReference>
<organism evidence="1 2">
    <name type="scientific">Yersinia mollaretii</name>
    <dbReference type="NCBI Taxonomy" id="33060"/>
    <lineage>
        <taxon>Bacteria</taxon>
        <taxon>Pseudomonadati</taxon>
        <taxon>Pseudomonadota</taxon>
        <taxon>Gammaproteobacteria</taxon>
        <taxon>Enterobacterales</taxon>
        <taxon>Yersiniaceae</taxon>
        <taxon>Yersinia</taxon>
    </lineage>
</organism>
<comment type="caution">
    <text evidence="1">The sequence shown here is derived from an EMBL/GenBank/DDBJ whole genome shotgun (WGS) entry which is preliminary data.</text>
</comment>
<evidence type="ECO:0000313" key="1">
    <source>
        <dbReference type="EMBL" id="NIL22137.1"/>
    </source>
</evidence>
<dbReference type="AlphaFoldDB" id="A0AA44HZB1"/>
<dbReference type="Proteomes" id="UP000712947">
    <property type="component" value="Unassembled WGS sequence"/>
</dbReference>